<feature type="region of interest" description="Disordered" evidence="1">
    <location>
        <begin position="77"/>
        <end position="96"/>
    </location>
</feature>
<accession>A0A0F9UTH9</accession>
<organism evidence="2">
    <name type="scientific">marine sediment metagenome</name>
    <dbReference type="NCBI Taxonomy" id="412755"/>
    <lineage>
        <taxon>unclassified sequences</taxon>
        <taxon>metagenomes</taxon>
        <taxon>ecological metagenomes</taxon>
    </lineage>
</organism>
<comment type="caution">
    <text evidence="2">The sequence shown here is derived from an EMBL/GenBank/DDBJ whole genome shotgun (WGS) entry which is preliminary data.</text>
</comment>
<protein>
    <submittedName>
        <fullName evidence="2">Uncharacterized protein</fullName>
    </submittedName>
</protein>
<gene>
    <name evidence="2" type="ORF">LCGC14_0491090</name>
</gene>
<dbReference type="AlphaFoldDB" id="A0A0F9UTH9"/>
<evidence type="ECO:0000256" key="1">
    <source>
        <dbReference type="SAM" id="MobiDB-lite"/>
    </source>
</evidence>
<evidence type="ECO:0000313" key="2">
    <source>
        <dbReference type="EMBL" id="KKN64496.1"/>
    </source>
</evidence>
<proteinExistence type="predicted"/>
<sequence>MATLPSGRYVIVDTSDAYVRGALVDSLRFKAELDDGVYPKGTIIEHVLSGKIFVVDITAQLYPFGALTTIQKDRAERYRAQHWPNPKHRPKPRRRK</sequence>
<dbReference type="EMBL" id="LAZR01000553">
    <property type="protein sequence ID" value="KKN64496.1"/>
    <property type="molecule type" value="Genomic_DNA"/>
</dbReference>
<name>A0A0F9UTH9_9ZZZZ</name>
<reference evidence="2" key="1">
    <citation type="journal article" date="2015" name="Nature">
        <title>Complex archaea that bridge the gap between prokaryotes and eukaryotes.</title>
        <authorList>
            <person name="Spang A."/>
            <person name="Saw J.H."/>
            <person name="Jorgensen S.L."/>
            <person name="Zaremba-Niedzwiedzka K."/>
            <person name="Martijn J."/>
            <person name="Lind A.E."/>
            <person name="van Eijk R."/>
            <person name="Schleper C."/>
            <person name="Guy L."/>
            <person name="Ettema T.J."/>
        </authorList>
    </citation>
    <scope>NUCLEOTIDE SEQUENCE</scope>
</reference>
<feature type="compositionally biased region" description="Basic residues" evidence="1">
    <location>
        <begin position="85"/>
        <end position="96"/>
    </location>
</feature>